<evidence type="ECO:0000259" key="11">
    <source>
        <dbReference type="PROSITE" id="PS50059"/>
    </source>
</evidence>
<comment type="function">
    <text evidence="8">Also involved in hydrogenase metallocenter assembly, probably by participating in the nickel insertion step. This function in hydrogenase biosynthesis requires chaperone activity and the presence of the metal-binding domain, but not PPIase activity.</text>
</comment>
<dbReference type="OrthoDB" id="9808891at2"/>
<evidence type="ECO:0000256" key="10">
    <source>
        <dbReference type="RuleBase" id="RU003915"/>
    </source>
</evidence>
<keyword evidence="6" id="KW-0143">Chaperone</keyword>
<keyword evidence="15" id="KW-1185">Reference proteome</keyword>
<comment type="catalytic activity">
    <reaction evidence="1 9 10">
        <text>[protein]-peptidylproline (omega=180) = [protein]-peptidylproline (omega=0)</text>
        <dbReference type="Rhea" id="RHEA:16237"/>
        <dbReference type="Rhea" id="RHEA-COMP:10747"/>
        <dbReference type="Rhea" id="RHEA-COMP:10748"/>
        <dbReference type="ChEBI" id="CHEBI:83833"/>
        <dbReference type="ChEBI" id="CHEBI:83834"/>
        <dbReference type="EC" id="5.2.1.8"/>
    </reaction>
</comment>
<comment type="similarity">
    <text evidence="3 10">Belongs to the FKBP-type PPIase family.</text>
</comment>
<dbReference type="GO" id="GO:0042026">
    <property type="term" value="P:protein refolding"/>
    <property type="evidence" value="ECO:0007669"/>
    <property type="project" value="UniProtKB-ARBA"/>
</dbReference>
<dbReference type="PANTHER" id="PTHR47861">
    <property type="entry name" value="FKBP-TYPE PEPTIDYL-PROLYL CIS-TRANS ISOMERASE SLYD"/>
    <property type="match status" value="1"/>
</dbReference>
<dbReference type="PANTHER" id="PTHR47861:SF3">
    <property type="entry name" value="FKBP-TYPE PEPTIDYL-PROLYL CIS-TRANS ISOMERASE SLYD"/>
    <property type="match status" value="1"/>
</dbReference>
<dbReference type="InterPro" id="IPR001179">
    <property type="entry name" value="PPIase_FKBP_dom"/>
</dbReference>
<dbReference type="Proteomes" id="UP000029922">
    <property type="component" value="Unassembled WGS sequence"/>
</dbReference>
<evidence type="ECO:0000256" key="5">
    <source>
        <dbReference type="ARBA" id="ARBA00023110"/>
    </source>
</evidence>
<dbReference type="RefSeq" id="WP_034559158.1">
    <property type="nucleotide sequence ID" value="NZ_FZML01000017.1"/>
</dbReference>
<keyword evidence="5 9" id="KW-0697">Rotamase</keyword>
<evidence type="ECO:0000313" key="14">
    <source>
        <dbReference type="Proteomes" id="UP000029922"/>
    </source>
</evidence>
<evidence type="ECO:0000256" key="7">
    <source>
        <dbReference type="ARBA" id="ARBA00023235"/>
    </source>
</evidence>
<organism evidence="12 15">
    <name type="scientific">Helicobacter muridarum</name>
    <dbReference type="NCBI Taxonomy" id="216"/>
    <lineage>
        <taxon>Bacteria</taxon>
        <taxon>Pseudomonadati</taxon>
        <taxon>Campylobacterota</taxon>
        <taxon>Epsilonproteobacteria</taxon>
        <taxon>Campylobacterales</taxon>
        <taxon>Helicobacteraceae</taxon>
        <taxon>Helicobacter</taxon>
    </lineage>
</organism>
<sequence length="183" mass="19365">MIEHNKVVAINYEVIDALTNETVDSNKDSKPLEFIVGHSQVIEGLEKQIIGANVGDSLNFDVDPEHGYGIRNPELLQEVDREQFGNIELERGMTLFGQAENGMPVQVIVADFNDNTVIVDYNHPLAGKTLNFKVDVLDIRDATPDEIMAGMGGGCGCSSGGGHRHSHGGGGCCGGGGGGCGCH</sequence>
<reference evidence="13 14" key="1">
    <citation type="journal article" date="2014" name="Genome Announc.">
        <title>Draft genome sequences of eight enterohepatic helicobacter species isolated from both laboratory and wild rodents.</title>
        <authorList>
            <person name="Sheh A."/>
            <person name="Shen Z."/>
            <person name="Fox J.G."/>
        </authorList>
    </citation>
    <scope>NUCLEOTIDE SEQUENCE [LARGE SCALE GENOMIC DNA]</scope>
    <source>
        <strain evidence="13 14">ST1</strain>
    </source>
</reference>
<proteinExistence type="inferred from homology"/>
<dbReference type="PROSITE" id="PS50059">
    <property type="entry name" value="FKBP_PPIASE"/>
    <property type="match status" value="1"/>
</dbReference>
<evidence type="ECO:0000256" key="9">
    <source>
        <dbReference type="PROSITE-ProRule" id="PRU00277"/>
    </source>
</evidence>
<evidence type="ECO:0000256" key="3">
    <source>
        <dbReference type="ARBA" id="ARBA00006577"/>
    </source>
</evidence>
<evidence type="ECO:0000313" key="15">
    <source>
        <dbReference type="Proteomes" id="UP000255139"/>
    </source>
</evidence>
<evidence type="ECO:0000256" key="8">
    <source>
        <dbReference type="ARBA" id="ARBA00037071"/>
    </source>
</evidence>
<dbReference type="EMBL" id="JRPD02000002">
    <property type="protein sequence ID" value="TLE01300.1"/>
    <property type="molecule type" value="Genomic_DNA"/>
</dbReference>
<reference evidence="12 15" key="2">
    <citation type="submission" date="2018-06" db="EMBL/GenBank/DDBJ databases">
        <authorList>
            <consortium name="Pathogen Informatics"/>
            <person name="Doyle S."/>
        </authorList>
    </citation>
    <scope>NUCLEOTIDE SEQUENCE [LARGE SCALE GENOMIC DNA]</scope>
    <source>
        <strain evidence="12 15">NCTC12714</strain>
    </source>
</reference>
<dbReference type="GO" id="GO:0003755">
    <property type="term" value="F:peptidyl-prolyl cis-trans isomerase activity"/>
    <property type="evidence" value="ECO:0007669"/>
    <property type="project" value="UniProtKB-UniRule"/>
</dbReference>
<dbReference type="SUPFAM" id="SSF54534">
    <property type="entry name" value="FKBP-like"/>
    <property type="match status" value="1"/>
</dbReference>
<feature type="domain" description="PPIase FKBP-type" evidence="11">
    <location>
        <begin position="5"/>
        <end position="69"/>
    </location>
</feature>
<evidence type="ECO:0000256" key="4">
    <source>
        <dbReference type="ARBA" id="ARBA00022490"/>
    </source>
</evidence>
<evidence type="ECO:0000313" key="13">
    <source>
        <dbReference type="EMBL" id="TLE01300.1"/>
    </source>
</evidence>
<dbReference type="Pfam" id="PF00254">
    <property type="entry name" value="FKBP_C"/>
    <property type="match status" value="1"/>
</dbReference>
<protein>
    <recommendedName>
        <fullName evidence="10">Peptidyl-prolyl cis-trans isomerase</fullName>
        <ecNumber evidence="10">5.2.1.8</ecNumber>
    </recommendedName>
</protein>
<evidence type="ECO:0000256" key="6">
    <source>
        <dbReference type="ARBA" id="ARBA00023186"/>
    </source>
</evidence>
<dbReference type="Proteomes" id="UP000255139">
    <property type="component" value="Unassembled WGS sequence"/>
</dbReference>
<dbReference type="EMBL" id="UGJE01000002">
    <property type="protein sequence ID" value="STQ87168.1"/>
    <property type="molecule type" value="Genomic_DNA"/>
</dbReference>
<evidence type="ECO:0000256" key="1">
    <source>
        <dbReference type="ARBA" id="ARBA00000971"/>
    </source>
</evidence>
<comment type="subcellular location">
    <subcellularLocation>
        <location evidence="2">Cytoplasm</location>
    </subcellularLocation>
</comment>
<dbReference type="Gene3D" id="3.10.50.40">
    <property type="match status" value="1"/>
</dbReference>
<dbReference type="GO" id="GO:0005737">
    <property type="term" value="C:cytoplasm"/>
    <property type="evidence" value="ECO:0007669"/>
    <property type="project" value="UniProtKB-SubCell"/>
</dbReference>
<evidence type="ECO:0000313" key="12">
    <source>
        <dbReference type="EMBL" id="STQ87168.1"/>
    </source>
</evidence>
<keyword evidence="4" id="KW-0963">Cytoplasm</keyword>
<name>A0A099TV76_9HELI</name>
<dbReference type="AlphaFoldDB" id="A0A099TV76"/>
<dbReference type="EC" id="5.2.1.8" evidence="10"/>
<evidence type="ECO:0000256" key="2">
    <source>
        <dbReference type="ARBA" id="ARBA00004496"/>
    </source>
</evidence>
<accession>A0A099TV76</accession>
<keyword evidence="7 9" id="KW-0413">Isomerase</keyword>
<dbReference type="InterPro" id="IPR046357">
    <property type="entry name" value="PPIase_dom_sf"/>
</dbReference>
<dbReference type="STRING" id="216.LS73_08735"/>
<dbReference type="Gene3D" id="2.40.10.330">
    <property type="match status" value="1"/>
</dbReference>
<gene>
    <name evidence="12" type="primary">slyD</name>
    <name evidence="13" type="ORF">LS73_001030</name>
    <name evidence="12" type="ORF">NCTC12714_01990</name>
</gene>
<dbReference type="InterPro" id="IPR048261">
    <property type="entry name" value="SlpA/SlyD-like_ins_sf"/>
</dbReference>